<accession>A0ABY5AJM3</accession>
<dbReference type="Proteomes" id="UP001056109">
    <property type="component" value="Chromosome"/>
</dbReference>
<evidence type="ECO:0000313" key="2">
    <source>
        <dbReference type="Proteomes" id="UP001056109"/>
    </source>
</evidence>
<reference evidence="1" key="1">
    <citation type="submission" date="2022-06" db="EMBL/GenBank/DDBJ databases">
        <title>Complete Genome Sequence of Arcanobacterium pinnipediorum strain DSM 28752 isolated from a harbour seal.</title>
        <authorList>
            <person name="Borowiak M."/>
            <person name="Kreitlow A."/>
            <person name="Alssahen M."/>
            <person name="Malorny B."/>
            <person name="Laemmler C."/>
            <person name="Prenger-Berninghoff E."/>
            <person name="Siebert U."/>
            <person name="Ploetz M."/>
            <person name="Abdulmawjood A."/>
        </authorList>
    </citation>
    <scope>NUCLEOTIDE SEQUENCE</scope>
    <source>
        <strain evidence="1">DSM 28752</strain>
    </source>
</reference>
<keyword evidence="2" id="KW-1185">Reference proteome</keyword>
<dbReference type="EMBL" id="CP099547">
    <property type="protein sequence ID" value="USR80185.1"/>
    <property type="molecule type" value="Genomic_DNA"/>
</dbReference>
<proteinExistence type="predicted"/>
<name>A0ABY5AJM3_9ACTO</name>
<sequence length="225" mass="24384">MVSQFLDNAYHVHEDHRDELLSDGDIDAYWFFTSHLPLGAVNLGDGMAKLIGSCDIVVRQVTGATSMLVGFAVASRALSGVLREVDASPDRIVILGGRFFASHAIASAVELGASDIVIVSDPVGGPGTALAAAHNMGVHVSQVSPEKYRGAQDALVVDTDPDIYQRVKTSLNPDMLPIRTYWPATPAELSNEFWVRYLRELLLVATGRDLPFSQIASVVDKFFTR</sequence>
<evidence type="ECO:0000313" key="1">
    <source>
        <dbReference type="EMBL" id="USR80185.1"/>
    </source>
</evidence>
<gene>
    <name evidence="1" type="ORF">NG665_04230</name>
</gene>
<organism evidence="1 2">
    <name type="scientific">Arcanobacterium pinnipediorum</name>
    <dbReference type="NCBI Taxonomy" id="1503041"/>
    <lineage>
        <taxon>Bacteria</taxon>
        <taxon>Bacillati</taxon>
        <taxon>Actinomycetota</taxon>
        <taxon>Actinomycetes</taxon>
        <taxon>Actinomycetales</taxon>
        <taxon>Actinomycetaceae</taxon>
        <taxon>Arcanobacterium</taxon>
    </lineage>
</organism>
<protein>
    <submittedName>
        <fullName evidence="1">Uncharacterized protein</fullName>
    </submittedName>
</protein>
<dbReference type="RefSeq" id="WP_252674035.1">
    <property type="nucleotide sequence ID" value="NZ_CP099547.1"/>
</dbReference>